<gene>
    <name evidence="2" type="ORF">GT747_03580</name>
    <name evidence="3" type="ORF">SAMN05444424_1403</name>
</gene>
<evidence type="ECO:0000313" key="5">
    <source>
        <dbReference type="Proteomes" id="UP000474718"/>
    </source>
</evidence>
<evidence type="ECO:0000313" key="4">
    <source>
        <dbReference type="Proteomes" id="UP000184089"/>
    </source>
</evidence>
<reference evidence="2 5" key="3">
    <citation type="journal article" date="2019" name="Nat. Med.">
        <title>A library of human gut bacterial isolates paired with longitudinal multiomics data enables mechanistic microbiome research.</title>
        <authorList>
            <person name="Poyet M."/>
            <person name="Groussin M."/>
            <person name="Gibbons S.M."/>
            <person name="Avila-Pacheco J."/>
            <person name="Jiang X."/>
            <person name="Kearney S.M."/>
            <person name="Perrotta A.R."/>
            <person name="Berdy B."/>
            <person name="Zhao S."/>
            <person name="Lieberman T.D."/>
            <person name="Swanson P.K."/>
            <person name="Smith M."/>
            <person name="Roesemann S."/>
            <person name="Alexander J.E."/>
            <person name="Rich S.A."/>
            <person name="Livny J."/>
            <person name="Vlamakis H."/>
            <person name="Clish C."/>
            <person name="Bullock K."/>
            <person name="Deik A."/>
            <person name="Scott J."/>
            <person name="Pierce K.A."/>
            <person name="Xavier R.J."/>
            <person name="Alm E.J."/>
        </authorList>
    </citation>
    <scope>NUCLEOTIDE SEQUENCE [LARGE SCALE GENOMIC DNA]</scope>
    <source>
        <strain evidence="2 5">BIOML-A2</strain>
    </source>
</reference>
<feature type="coiled-coil region" evidence="1">
    <location>
        <begin position="9"/>
        <end position="65"/>
    </location>
</feature>
<evidence type="ECO:0000313" key="2">
    <source>
        <dbReference type="EMBL" id="MZL68856.1"/>
    </source>
</evidence>
<keyword evidence="1" id="KW-0175">Coiled coil</keyword>
<name>A0AAQ1RVU0_9FIRM</name>
<comment type="caution">
    <text evidence="3">The sequence shown here is derived from an EMBL/GenBank/DDBJ whole genome shotgun (WGS) entry which is preliminary data.</text>
</comment>
<dbReference type="RefSeq" id="WP_021660967.1">
    <property type="nucleotide sequence ID" value="NZ_FQVY01000002.1"/>
</dbReference>
<reference evidence="3" key="2">
    <citation type="submission" date="2016-11" db="EMBL/GenBank/DDBJ databases">
        <authorList>
            <person name="Varghese N."/>
            <person name="Submissions S."/>
        </authorList>
    </citation>
    <scope>NUCLEOTIDE SEQUENCE</scope>
    <source>
        <strain evidence="3">DSM 4029</strain>
    </source>
</reference>
<keyword evidence="5" id="KW-1185">Reference proteome</keyword>
<dbReference type="Proteomes" id="UP000474718">
    <property type="component" value="Unassembled WGS sequence"/>
</dbReference>
<accession>A0AAQ1RVU0</accession>
<reference evidence="4" key="1">
    <citation type="submission" date="2016-11" db="EMBL/GenBank/DDBJ databases">
        <authorList>
            <person name="Jaros S."/>
            <person name="Januszkiewicz K."/>
            <person name="Wedrychowicz H."/>
        </authorList>
    </citation>
    <scope>NUCLEOTIDE SEQUENCE [LARGE SCALE GENOMIC DNA]</scope>
    <source>
        <strain evidence="4">DSM 4029</strain>
    </source>
</reference>
<dbReference type="AlphaFoldDB" id="A0AAQ1RVU0"/>
<evidence type="ECO:0000313" key="3">
    <source>
        <dbReference type="EMBL" id="SHG08301.1"/>
    </source>
</evidence>
<dbReference type="EMBL" id="FQVY01000002">
    <property type="protein sequence ID" value="SHG08301.1"/>
    <property type="molecule type" value="Genomic_DNA"/>
</dbReference>
<dbReference type="Proteomes" id="UP000184089">
    <property type="component" value="Unassembled WGS sequence"/>
</dbReference>
<organism evidence="3 4">
    <name type="scientific">Bittarella massiliensis</name>
    <name type="common">ex Durand et al. 2017</name>
    <dbReference type="NCBI Taxonomy" id="1720313"/>
    <lineage>
        <taxon>Bacteria</taxon>
        <taxon>Bacillati</taxon>
        <taxon>Bacillota</taxon>
        <taxon>Clostridia</taxon>
        <taxon>Eubacteriales</taxon>
        <taxon>Oscillospiraceae</taxon>
        <taxon>Bittarella (ex Durand et al. 2017)</taxon>
    </lineage>
</organism>
<dbReference type="EMBL" id="WWVX01000002">
    <property type="protein sequence ID" value="MZL68856.1"/>
    <property type="molecule type" value="Genomic_DNA"/>
</dbReference>
<proteinExistence type="predicted"/>
<sequence length="129" mass="15941">MTEREWRELPHLQREVKLLQGQLERLRRAQERWTMRRPCEGEMAQEEIGTEMRELERRLQATVREYLMRVEEGYAFLGEVEDSQMRQILNLRYLEGMSWQRVAFAIGEYDEQYPRKKCRRFWVKEEGRI</sequence>
<evidence type="ECO:0000256" key="1">
    <source>
        <dbReference type="SAM" id="Coils"/>
    </source>
</evidence>
<protein>
    <submittedName>
        <fullName evidence="3">Uncharacterized protein</fullName>
    </submittedName>
</protein>